<comment type="caution">
    <text evidence="2">The sequence shown here is derived from an EMBL/GenBank/DDBJ whole genome shotgun (WGS) entry which is preliminary data.</text>
</comment>
<dbReference type="EMBL" id="JAASQL010000001">
    <property type="protein sequence ID" value="NIJ43931.1"/>
    <property type="molecule type" value="Genomic_DNA"/>
</dbReference>
<protein>
    <submittedName>
        <fullName evidence="2">UDP:flavonoid glycosyltransferase YjiC (YdhE family)</fullName>
    </submittedName>
</protein>
<keyword evidence="3" id="KW-1185">Reference proteome</keyword>
<dbReference type="Proteomes" id="UP000745859">
    <property type="component" value="Unassembled WGS sequence"/>
</dbReference>
<evidence type="ECO:0000259" key="1">
    <source>
        <dbReference type="Pfam" id="PF04101"/>
    </source>
</evidence>
<dbReference type="InterPro" id="IPR007235">
    <property type="entry name" value="Glyco_trans_28_C"/>
</dbReference>
<gene>
    <name evidence="2" type="ORF">FHR24_000370</name>
</gene>
<evidence type="ECO:0000313" key="2">
    <source>
        <dbReference type="EMBL" id="NIJ43931.1"/>
    </source>
</evidence>
<dbReference type="Pfam" id="PF04101">
    <property type="entry name" value="Glyco_tran_28_C"/>
    <property type="match status" value="1"/>
</dbReference>
<dbReference type="RefSeq" id="WP_167183043.1">
    <property type="nucleotide sequence ID" value="NZ_JAASQL010000001.1"/>
</dbReference>
<organism evidence="2 3">
    <name type="scientific">Wenyingzhuangia heitensis</name>
    <dbReference type="NCBI Taxonomy" id="1487859"/>
    <lineage>
        <taxon>Bacteria</taxon>
        <taxon>Pseudomonadati</taxon>
        <taxon>Bacteroidota</taxon>
        <taxon>Flavobacteriia</taxon>
        <taxon>Flavobacteriales</taxon>
        <taxon>Flavobacteriaceae</taxon>
        <taxon>Wenyingzhuangia</taxon>
    </lineage>
</organism>
<dbReference type="SUPFAM" id="SSF53756">
    <property type="entry name" value="UDP-Glycosyltransferase/glycogen phosphorylase"/>
    <property type="match status" value="1"/>
</dbReference>
<reference evidence="2 3" key="1">
    <citation type="submission" date="2020-03" db="EMBL/GenBank/DDBJ databases">
        <title>Genomic Encyclopedia of Type Strains, Phase IV (KMG-IV): sequencing the most valuable type-strain genomes for metagenomic binning, comparative biology and taxonomic classification.</title>
        <authorList>
            <person name="Goeker M."/>
        </authorList>
    </citation>
    <scope>NUCLEOTIDE SEQUENCE [LARGE SCALE GENOMIC DNA]</scope>
    <source>
        <strain evidence="2 3">DSM 101599</strain>
    </source>
</reference>
<name>A0ABX0U8U9_9FLAO</name>
<dbReference type="Gene3D" id="3.40.50.2000">
    <property type="entry name" value="Glycogen Phosphorylase B"/>
    <property type="match status" value="1"/>
</dbReference>
<accession>A0ABX0U8U9</accession>
<proteinExistence type="predicted"/>
<evidence type="ECO:0000313" key="3">
    <source>
        <dbReference type="Proteomes" id="UP000745859"/>
    </source>
</evidence>
<sequence>MQNQKVPNRVIVAPLNWGWGHATRCIPIIKELINLGIKPVVASDGQALVFLQKEFPEIEFLELPSYNIRYGKQFKWSMFLNIPAILRGVYKEHQAIKVYIKAHKNSLLGMISDNRLGVFSKHLPSVYITHQLSVKAGVGSFFVNKFHHYFIKKHKECWVPDEENSLLSGALSRSLKIKIHYIGVLSRFKKQEIPVAYELLILLSGIEYQRNELELKINKALLTYKKPVLVVRGTFEPCKYMYPKNCTVVNYLLSKDLETALNSSRRVVSRSGYSSVMDLATLNKEVLFVPTPGQTEQEYLASYLKESGLASFCTQKEFDVEFLQYKKTAQWPVLTSNEQSLSLCIKTFFNLSLV</sequence>
<feature type="domain" description="Glycosyl transferase family 28 C-terminal" evidence="1">
    <location>
        <begin position="252"/>
        <end position="324"/>
    </location>
</feature>